<protein>
    <submittedName>
        <fullName evidence="2">Uncharacterized protein</fullName>
    </submittedName>
</protein>
<dbReference type="Proteomes" id="UP001217089">
    <property type="component" value="Unassembled WGS sequence"/>
</dbReference>
<evidence type="ECO:0000256" key="1">
    <source>
        <dbReference type="SAM" id="MobiDB-lite"/>
    </source>
</evidence>
<evidence type="ECO:0000313" key="3">
    <source>
        <dbReference type="Proteomes" id="UP001217089"/>
    </source>
</evidence>
<name>A0ABQ9FK32_TEGGR</name>
<gene>
    <name evidence="2" type="ORF">KUTeg_005933</name>
</gene>
<proteinExistence type="predicted"/>
<evidence type="ECO:0000313" key="2">
    <source>
        <dbReference type="EMBL" id="KAJ8316526.1"/>
    </source>
</evidence>
<keyword evidence="3" id="KW-1185">Reference proteome</keyword>
<sequence length="250" mass="28007">MGQAITSAIRGPNKMPSLPSSSSSTSLGLELLNCPAVQTNETEIIDQLPIQVMIDSDKTHDVLDFFIKWENDNLSDERIQYDFTSDKARYFHASVIPSRLNNDVVENTFCQQRTLHNGANTNPTYFGYCHSMNSIIVGQTNVSRKSNAGGETAQPYSHQVTKKKKFSHLHTINIKCDITFPTGKKKFSHLHTINIKCDNNFMGFIRNSKAIYSHCSAYSNSKLPRLKISAKSSRLTFETRIGFTGSGDMI</sequence>
<organism evidence="2 3">
    <name type="scientific">Tegillarca granosa</name>
    <name type="common">Malaysian cockle</name>
    <name type="synonym">Anadara granosa</name>
    <dbReference type="NCBI Taxonomy" id="220873"/>
    <lineage>
        <taxon>Eukaryota</taxon>
        <taxon>Metazoa</taxon>
        <taxon>Spiralia</taxon>
        <taxon>Lophotrochozoa</taxon>
        <taxon>Mollusca</taxon>
        <taxon>Bivalvia</taxon>
        <taxon>Autobranchia</taxon>
        <taxon>Pteriomorphia</taxon>
        <taxon>Arcoida</taxon>
        <taxon>Arcoidea</taxon>
        <taxon>Arcidae</taxon>
        <taxon>Tegillarca</taxon>
    </lineage>
</organism>
<dbReference type="EMBL" id="JARBDR010000327">
    <property type="protein sequence ID" value="KAJ8316526.1"/>
    <property type="molecule type" value="Genomic_DNA"/>
</dbReference>
<comment type="caution">
    <text evidence="2">The sequence shown here is derived from an EMBL/GenBank/DDBJ whole genome shotgun (WGS) entry which is preliminary data.</text>
</comment>
<accession>A0ABQ9FK32</accession>
<reference evidence="2 3" key="1">
    <citation type="submission" date="2022-12" db="EMBL/GenBank/DDBJ databases">
        <title>Chromosome-level genome of Tegillarca granosa.</title>
        <authorList>
            <person name="Kim J."/>
        </authorList>
    </citation>
    <scope>NUCLEOTIDE SEQUENCE [LARGE SCALE GENOMIC DNA]</scope>
    <source>
        <strain evidence="2">Teg-2019</strain>
        <tissue evidence="2">Adductor muscle</tissue>
    </source>
</reference>
<feature type="region of interest" description="Disordered" evidence="1">
    <location>
        <begin position="1"/>
        <end position="22"/>
    </location>
</feature>